<dbReference type="EMBL" id="JAKNHJ010000010">
    <property type="protein sequence ID" value="MCG4618024.1"/>
    <property type="molecule type" value="Genomic_DNA"/>
</dbReference>
<dbReference type="Gene3D" id="3.40.50.2000">
    <property type="entry name" value="Glycogen Phosphorylase B"/>
    <property type="match status" value="2"/>
</dbReference>
<dbReference type="Pfam" id="PF13579">
    <property type="entry name" value="Glyco_trans_4_4"/>
    <property type="match status" value="1"/>
</dbReference>
<protein>
    <submittedName>
        <fullName evidence="4">Glycosyltransferase family 4 protein</fullName>
    </submittedName>
</protein>
<keyword evidence="1" id="KW-0328">Glycosyltransferase</keyword>
<dbReference type="SUPFAM" id="SSF53756">
    <property type="entry name" value="UDP-Glycosyltransferase/glycogen phosphorylase"/>
    <property type="match status" value="1"/>
</dbReference>
<dbReference type="GO" id="GO:1901137">
    <property type="term" value="P:carbohydrate derivative biosynthetic process"/>
    <property type="evidence" value="ECO:0007669"/>
    <property type="project" value="UniProtKB-ARBA"/>
</dbReference>
<keyword evidence="2" id="KW-0808">Transferase</keyword>
<dbReference type="Pfam" id="PF13692">
    <property type="entry name" value="Glyco_trans_1_4"/>
    <property type="match status" value="1"/>
</dbReference>
<feature type="domain" description="Glycosyltransferase subfamily 4-like N-terminal" evidence="3">
    <location>
        <begin position="23"/>
        <end position="182"/>
    </location>
</feature>
<gene>
    <name evidence="4" type="ORF">L0M99_05905</name>
</gene>
<dbReference type="InterPro" id="IPR028098">
    <property type="entry name" value="Glyco_trans_4-like_N"/>
</dbReference>
<evidence type="ECO:0000313" key="5">
    <source>
        <dbReference type="Proteomes" id="UP001200537"/>
    </source>
</evidence>
<dbReference type="PANTHER" id="PTHR45947">
    <property type="entry name" value="SULFOQUINOVOSYL TRANSFERASE SQD2"/>
    <property type="match status" value="1"/>
</dbReference>
<dbReference type="PANTHER" id="PTHR45947:SF3">
    <property type="entry name" value="SULFOQUINOVOSYL TRANSFERASE SQD2"/>
    <property type="match status" value="1"/>
</dbReference>
<reference evidence="4" key="1">
    <citation type="submission" date="2022-01" db="EMBL/GenBank/DDBJ databases">
        <title>Collection of gut derived symbiotic bacterial strains cultured from healthy donors.</title>
        <authorList>
            <person name="Lin H."/>
            <person name="Kohout C."/>
            <person name="Waligurski E."/>
            <person name="Pamer E.G."/>
        </authorList>
    </citation>
    <scope>NUCLEOTIDE SEQUENCE</scope>
    <source>
        <strain evidence="4">DFI.7.46</strain>
    </source>
</reference>
<evidence type="ECO:0000256" key="2">
    <source>
        <dbReference type="ARBA" id="ARBA00022679"/>
    </source>
</evidence>
<comment type="caution">
    <text evidence="4">The sequence shown here is derived from an EMBL/GenBank/DDBJ whole genome shotgun (WGS) entry which is preliminary data.</text>
</comment>
<organism evidence="4 5">
    <name type="scientific">Varibaculum cambriense</name>
    <dbReference type="NCBI Taxonomy" id="184870"/>
    <lineage>
        <taxon>Bacteria</taxon>
        <taxon>Bacillati</taxon>
        <taxon>Actinomycetota</taxon>
        <taxon>Actinomycetes</taxon>
        <taxon>Actinomycetales</taxon>
        <taxon>Actinomycetaceae</taxon>
        <taxon>Varibaculum</taxon>
    </lineage>
</organism>
<evidence type="ECO:0000313" key="4">
    <source>
        <dbReference type="EMBL" id="MCG4618024.1"/>
    </source>
</evidence>
<dbReference type="AlphaFoldDB" id="A0AAJ1EXH4"/>
<evidence type="ECO:0000256" key="1">
    <source>
        <dbReference type="ARBA" id="ARBA00022676"/>
    </source>
</evidence>
<accession>A0AAJ1EXH4</accession>
<dbReference type="GO" id="GO:0016758">
    <property type="term" value="F:hexosyltransferase activity"/>
    <property type="evidence" value="ECO:0007669"/>
    <property type="project" value="TreeGrafter"/>
</dbReference>
<dbReference type="Proteomes" id="UP001200537">
    <property type="component" value="Unassembled WGS sequence"/>
</dbReference>
<evidence type="ECO:0000259" key="3">
    <source>
        <dbReference type="Pfam" id="PF13579"/>
    </source>
</evidence>
<dbReference type="RefSeq" id="WP_024059701.1">
    <property type="nucleotide sequence ID" value="NZ_JAGZVZ010000002.1"/>
</dbReference>
<dbReference type="CDD" id="cd03794">
    <property type="entry name" value="GT4_WbuB-like"/>
    <property type="match status" value="1"/>
</dbReference>
<dbReference type="InterPro" id="IPR050194">
    <property type="entry name" value="Glycosyltransferase_grp1"/>
</dbReference>
<name>A0AAJ1EXH4_9ACTO</name>
<sequence>MRRGFVRIVSRIYLPEAAAASFRLAGVAKALREKGIEVEVVTTTAPSGLQVADQDRVRRFPVLRDKEGYVRGYLQYLSFDITAFFRVLFSPRATVTLVEPPPTTGFFMRIVSKLLGVPYVYYLPDLWGAASASFAPKIVVKVVKALEAFAVRGAAAVIAVNEEIAETARAMGAKSVHLIPNGIDTDTFTDEVEPISRVERENICLGDAPYFIYTGTASEWQGASIFISALAQVIDKIPHHLVFLGKGSDWDLLKEQAAKPELKGRVHVLETLPPGETARWIAGADAGLVSIKAGVGYDHAYPTKVLSTLACGTPVIYAGPGPAREDIGAHCLGICVDYSAISVAKVFQEIINLRSNVVSFAELRQWVLENKSLAKSSQKVAQVLKNNSGK</sequence>
<proteinExistence type="predicted"/>